<dbReference type="Gene3D" id="1.25.20.10">
    <property type="entry name" value="Bacterial muramidases"/>
    <property type="match status" value="1"/>
</dbReference>
<dbReference type="CDD" id="cd13401">
    <property type="entry name" value="Slt70-like"/>
    <property type="match status" value="1"/>
</dbReference>
<protein>
    <submittedName>
        <fullName evidence="6">Lytic murein transglycosylase</fullName>
    </submittedName>
</protein>
<dbReference type="GO" id="GO:0004553">
    <property type="term" value="F:hydrolase activity, hydrolyzing O-glycosyl compounds"/>
    <property type="evidence" value="ECO:0007669"/>
    <property type="project" value="InterPro"/>
</dbReference>
<feature type="chain" id="PRO_5001696993" evidence="4">
    <location>
        <begin position="35"/>
        <end position="598"/>
    </location>
</feature>
<dbReference type="PANTHER" id="PTHR37423">
    <property type="entry name" value="SOLUBLE LYTIC MUREIN TRANSGLYCOSYLASE-RELATED"/>
    <property type="match status" value="1"/>
</dbReference>
<evidence type="ECO:0000313" key="7">
    <source>
        <dbReference type="Proteomes" id="UP000027866"/>
    </source>
</evidence>
<gene>
    <name evidence="6" type="ORF">EH32_14545</name>
</gene>
<dbReference type="EMBL" id="JMIX01000009">
    <property type="protein sequence ID" value="KEO92476.1"/>
    <property type="molecule type" value="Genomic_DNA"/>
</dbReference>
<evidence type="ECO:0000256" key="2">
    <source>
        <dbReference type="ARBA" id="ARBA00009387"/>
    </source>
</evidence>
<organism evidence="6 7">
    <name type="scientific">Erythrobacter litoralis</name>
    <dbReference type="NCBI Taxonomy" id="39960"/>
    <lineage>
        <taxon>Bacteria</taxon>
        <taxon>Pseudomonadati</taxon>
        <taxon>Pseudomonadota</taxon>
        <taxon>Alphaproteobacteria</taxon>
        <taxon>Sphingomonadales</taxon>
        <taxon>Erythrobacteraceae</taxon>
        <taxon>Erythrobacter/Porphyrobacter group</taxon>
        <taxon>Erythrobacter</taxon>
    </lineage>
</organism>
<evidence type="ECO:0000259" key="5">
    <source>
        <dbReference type="Pfam" id="PF01464"/>
    </source>
</evidence>
<keyword evidence="3 4" id="KW-0732">Signal</keyword>
<dbReference type="InterPro" id="IPR023346">
    <property type="entry name" value="Lysozyme-like_dom_sf"/>
</dbReference>
<dbReference type="GO" id="GO:0042597">
    <property type="term" value="C:periplasmic space"/>
    <property type="evidence" value="ECO:0007669"/>
    <property type="project" value="InterPro"/>
</dbReference>
<comment type="caution">
    <text evidence="6">The sequence shown here is derived from an EMBL/GenBank/DDBJ whole genome shotgun (WGS) entry which is preliminary data.</text>
</comment>
<reference evidence="6 7" key="1">
    <citation type="submission" date="2014-04" db="EMBL/GenBank/DDBJ databases">
        <title>A comprehensive comparison of genomes of Erythrobacter spp. Strains.</title>
        <authorList>
            <person name="Zheng Q."/>
        </authorList>
    </citation>
    <scope>NUCLEOTIDE SEQUENCE [LARGE SCALE GENOMIC DNA]</scope>
    <source>
        <strain evidence="6 7">DSM 8509</strain>
    </source>
</reference>
<comment type="similarity">
    <text evidence="1">Belongs to the transglycosylase Slt family.</text>
</comment>
<evidence type="ECO:0000313" key="6">
    <source>
        <dbReference type="EMBL" id="KEO92476.1"/>
    </source>
</evidence>
<comment type="similarity">
    <text evidence="2">Belongs to the virb1 family.</text>
</comment>
<dbReference type="PANTHER" id="PTHR37423:SF5">
    <property type="entry name" value="SOLUBLE LYTIC MUREIN TRANSGLYCOSYLASE"/>
    <property type="match status" value="1"/>
</dbReference>
<dbReference type="PATRIC" id="fig|39960.10.peg.1460"/>
<dbReference type="KEGG" id="elq:Ga0102493_112364"/>
<dbReference type="Proteomes" id="UP000027866">
    <property type="component" value="Unassembled WGS sequence"/>
</dbReference>
<accession>A0A074MCD7</accession>
<feature type="signal peptide" evidence="4">
    <location>
        <begin position="1"/>
        <end position="34"/>
    </location>
</feature>
<feature type="domain" description="Transglycosylase SLT" evidence="5">
    <location>
        <begin position="427"/>
        <end position="531"/>
    </location>
</feature>
<dbReference type="AlphaFoldDB" id="A0A074MCD7"/>
<name>A0A074MCD7_9SPHN</name>
<proteinExistence type="inferred from homology"/>
<sequence length="598" mass="66144">MVGQTGVTKISAVKRIGATMLVLGALVAAPAPLAAQQSGSMVAHYDRTPRAATVLPAVLSEREREHYRAVFAAIDREDWETVDRLLGDDEGILKQVALAEYYTHARSPRVSAEQVSRWFALGVELPHAEQLGRLGAKRGLEYVPDFPSGQALSRQPAAPKRVRPRTIEDGTMPGEVRAAILDAIRNDDPGSAQRLLDEVDFGLSPEARAEWRQRVAWSYYIENDDTSALALAERVAEGSGPWVAEGEWVAGLAAWRLGYCALAAENFAEAARGSTNEELTTAAHYWAHRALVRCREPGEAQAHLAAAARHHETLYGMLAAHQLGIELPAEATPEPFTESDWRDLERRGNIRVAAALVEIGRYSLADEVLRHEARIGPPRDYPALARLARELGLPSTQLFMAHHAPYGMRSEAALRFPVARWQPRTGWRVDPALAFAHALQESNFRAAAVSPANARGLMQIMPGTARDHDRRLELGASYEDLNDPEVNLAYGQQHLEMLRDSGATGGLLPKIMAAYNAGLTPVDRWNSEINDQGDPLLWMESIPYWETRGYVAIVMRNYWMYERAAGVPSPSRRALAQGRWPVFPQMSTVRTARVEQDD</sequence>
<evidence type="ECO:0000256" key="1">
    <source>
        <dbReference type="ARBA" id="ARBA00007734"/>
    </source>
</evidence>
<keyword evidence="7" id="KW-1185">Reference proteome</keyword>
<dbReference type="Gene3D" id="1.10.530.10">
    <property type="match status" value="1"/>
</dbReference>
<dbReference type="InterPro" id="IPR008258">
    <property type="entry name" value="Transglycosylase_SLT_dom_1"/>
</dbReference>
<evidence type="ECO:0000256" key="4">
    <source>
        <dbReference type="SAM" id="SignalP"/>
    </source>
</evidence>
<dbReference type="SUPFAM" id="SSF48435">
    <property type="entry name" value="Bacterial muramidases"/>
    <property type="match status" value="1"/>
</dbReference>
<dbReference type="InterPro" id="IPR008939">
    <property type="entry name" value="Lytic_TGlycosylase_superhlx_U"/>
</dbReference>
<dbReference type="Pfam" id="PF01464">
    <property type="entry name" value="SLT"/>
    <property type="match status" value="1"/>
</dbReference>
<evidence type="ECO:0000256" key="3">
    <source>
        <dbReference type="ARBA" id="ARBA00022729"/>
    </source>
</evidence>
<dbReference type="SUPFAM" id="SSF53955">
    <property type="entry name" value="Lysozyme-like"/>
    <property type="match status" value="1"/>
</dbReference>